<keyword evidence="6" id="KW-0472">Membrane</keyword>
<evidence type="ECO:0000256" key="2">
    <source>
        <dbReference type="ARBA" id="ARBA00007613"/>
    </source>
</evidence>
<gene>
    <name evidence="8" type="ORF">FRX97_09670</name>
</gene>
<organism evidence="8 9">
    <name type="scientific">Luteibaculum oceani</name>
    <dbReference type="NCBI Taxonomy" id="1294296"/>
    <lineage>
        <taxon>Bacteria</taxon>
        <taxon>Pseudomonadati</taxon>
        <taxon>Bacteroidota</taxon>
        <taxon>Flavobacteriia</taxon>
        <taxon>Flavobacteriales</taxon>
        <taxon>Luteibaculaceae</taxon>
        <taxon>Luteibaculum</taxon>
    </lineage>
</organism>
<dbReference type="PANTHER" id="PTHR30026">
    <property type="entry name" value="OUTER MEMBRANE PROTEIN TOLC"/>
    <property type="match status" value="1"/>
</dbReference>
<protein>
    <submittedName>
        <fullName evidence="8">TolC family protein</fullName>
    </submittedName>
</protein>
<dbReference type="OrthoDB" id="935706at2"/>
<dbReference type="Pfam" id="PF02321">
    <property type="entry name" value="OEP"/>
    <property type="match status" value="1"/>
</dbReference>
<dbReference type="AlphaFoldDB" id="A0A5C6UXY3"/>
<dbReference type="GO" id="GO:0009279">
    <property type="term" value="C:cell outer membrane"/>
    <property type="evidence" value="ECO:0007669"/>
    <property type="project" value="UniProtKB-SubCell"/>
</dbReference>
<evidence type="ECO:0000256" key="7">
    <source>
        <dbReference type="ARBA" id="ARBA00023237"/>
    </source>
</evidence>
<keyword evidence="9" id="KW-1185">Reference proteome</keyword>
<dbReference type="Proteomes" id="UP000321168">
    <property type="component" value="Unassembled WGS sequence"/>
</dbReference>
<sequence length="308" mass="35791">MKKELSSIIDMHWNITFGWISKSCSKPYLLQSRRKMYKFPILMAILMLPSLLNAQDQPGIKIEKQSTLTEEQRKMLADSLMVDKMVTTRTPLLIDEPLEEQLLPKDSLIEIAIRNNPDIDVQQKRAEIEWANVKHEKVQWTRNIYGTGFYFQGSQNALVTSTFDANATSSLSNGARYGLTVQLPLYDVVGRKRKIKMAKLAHEAEQLKMDQTQRSVRQEVLIGYNQLISAQKLFFIATEGLQNSNMNLENARNQFESGLITINEFSRILEIQYRMRVDYENARAQFYQSYYQFEIIMGTELVNLVNRR</sequence>
<comment type="caution">
    <text evidence="8">The sequence shown here is derived from an EMBL/GenBank/DDBJ whole genome shotgun (WGS) entry which is preliminary data.</text>
</comment>
<proteinExistence type="inferred from homology"/>
<dbReference type="Gene3D" id="1.20.1600.10">
    <property type="entry name" value="Outer membrane efflux proteins (OEP)"/>
    <property type="match status" value="1"/>
</dbReference>
<dbReference type="InterPro" id="IPR003423">
    <property type="entry name" value="OMP_efflux"/>
</dbReference>
<dbReference type="EMBL" id="VORB01000008">
    <property type="protein sequence ID" value="TXC77121.1"/>
    <property type="molecule type" value="Genomic_DNA"/>
</dbReference>
<evidence type="ECO:0000313" key="8">
    <source>
        <dbReference type="EMBL" id="TXC77121.1"/>
    </source>
</evidence>
<dbReference type="SUPFAM" id="SSF56954">
    <property type="entry name" value="Outer membrane efflux proteins (OEP)"/>
    <property type="match status" value="1"/>
</dbReference>
<dbReference type="GO" id="GO:0015288">
    <property type="term" value="F:porin activity"/>
    <property type="evidence" value="ECO:0007669"/>
    <property type="project" value="TreeGrafter"/>
</dbReference>
<accession>A0A5C6UXY3</accession>
<keyword evidence="4" id="KW-1134">Transmembrane beta strand</keyword>
<evidence type="ECO:0000313" key="9">
    <source>
        <dbReference type="Proteomes" id="UP000321168"/>
    </source>
</evidence>
<reference evidence="8 9" key="1">
    <citation type="submission" date="2019-08" db="EMBL/GenBank/DDBJ databases">
        <title>Genome of Luteibaculum oceani JCM 18817.</title>
        <authorList>
            <person name="Bowman J.P."/>
        </authorList>
    </citation>
    <scope>NUCLEOTIDE SEQUENCE [LARGE SCALE GENOMIC DNA]</scope>
    <source>
        <strain evidence="8 9">JCM 18817</strain>
    </source>
</reference>
<evidence type="ECO:0000256" key="5">
    <source>
        <dbReference type="ARBA" id="ARBA00022692"/>
    </source>
</evidence>
<comment type="similarity">
    <text evidence="2">Belongs to the outer membrane factor (OMF) (TC 1.B.17) family.</text>
</comment>
<keyword evidence="3" id="KW-0813">Transport</keyword>
<dbReference type="PANTHER" id="PTHR30026:SF20">
    <property type="entry name" value="OUTER MEMBRANE PROTEIN TOLC"/>
    <property type="match status" value="1"/>
</dbReference>
<evidence type="ECO:0000256" key="1">
    <source>
        <dbReference type="ARBA" id="ARBA00004442"/>
    </source>
</evidence>
<name>A0A5C6UXY3_9FLAO</name>
<dbReference type="InterPro" id="IPR051906">
    <property type="entry name" value="TolC-like"/>
</dbReference>
<dbReference type="GO" id="GO:0015562">
    <property type="term" value="F:efflux transmembrane transporter activity"/>
    <property type="evidence" value="ECO:0007669"/>
    <property type="project" value="InterPro"/>
</dbReference>
<evidence type="ECO:0000256" key="3">
    <source>
        <dbReference type="ARBA" id="ARBA00022448"/>
    </source>
</evidence>
<comment type="subcellular location">
    <subcellularLocation>
        <location evidence="1">Cell outer membrane</location>
    </subcellularLocation>
</comment>
<keyword evidence="7" id="KW-0998">Cell outer membrane</keyword>
<evidence type="ECO:0000256" key="4">
    <source>
        <dbReference type="ARBA" id="ARBA00022452"/>
    </source>
</evidence>
<dbReference type="GO" id="GO:1990281">
    <property type="term" value="C:efflux pump complex"/>
    <property type="evidence" value="ECO:0007669"/>
    <property type="project" value="TreeGrafter"/>
</dbReference>
<keyword evidence="5" id="KW-0812">Transmembrane</keyword>
<evidence type="ECO:0000256" key="6">
    <source>
        <dbReference type="ARBA" id="ARBA00023136"/>
    </source>
</evidence>